<organism evidence="15 16">
    <name type="scientific">Caenorhabditis briggsae</name>
    <dbReference type="NCBI Taxonomy" id="6238"/>
    <lineage>
        <taxon>Eukaryota</taxon>
        <taxon>Metazoa</taxon>
        <taxon>Ecdysozoa</taxon>
        <taxon>Nematoda</taxon>
        <taxon>Chromadorea</taxon>
        <taxon>Rhabditida</taxon>
        <taxon>Rhabditina</taxon>
        <taxon>Rhabditomorpha</taxon>
        <taxon>Rhabditoidea</taxon>
        <taxon>Rhabditidae</taxon>
        <taxon>Peloderinae</taxon>
        <taxon>Caenorhabditis</taxon>
    </lineage>
</organism>
<evidence type="ECO:0000256" key="9">
    <source>
        <dbReference type="ARBA" id="ARBA00023242"/>
    </source>
</evidence>
<dbReference type="InParanoid" id="A8WT04"/>
<evidence type="ECO:0000256" key="5">
    <source>
        <dbReference type="ARBA" id="ARBA00022776"/>
    </source>
</evidence>
<dbReference type="Gene3D" id="3.30.70.1620">
    <property type="match status" value="1"/>
</dbReference>
<evidence type="ECO:0000256" key="10">
    <source>
        <dbReference type="ARBA" id="ARBA00023306"/>
    </source>
</evidence>
<dbReference type="InterPro" id="IPR010935">
    <property type="entry name" value="SMC_hinge"/>
</dbReference>
<keyword evidence="16" id="KW-1185">Reference proteome</keyword>
<keyword evidence="10" id="KW-0131">Cell cycle</keyword>
<dbReference type="CTD" id="8572724"/>
<comment type="similarity">
    <text evidence="2">Belongs to the SMC family. SMC2 subfamily.</text>
</comment>
<dbReference type="Gene3D" id="1.20.1060.20">
    <property type="match status" value="1"/>
</dbReference>
<dbReference type="GO" id="GO:0000796">
    <property type="term" value="C:condensin complex"/>
    <property type="evidence" value="ECO:0000318"/>
    <property type="project" value="GO_Central"/>
</dbReference>
<gene>
    <name evidence="17" type="primary">mix-1</name>
    <name evidence="15" type="synonym">Cbr-mix-1</name>
    <name evidence="17" type="ORF">CBG03006</name>
    <name evidence="15" type="ORF">CBG_03006</name>
</gene>
<dbReference type="OMA" id="THNKIAM"/>
<evidence type="ECO:0000256" key="2">
    <source>
        <dbReference type="ARBA" id="ARBA00005231"/>
    </source>
</evidence>
<name>A8WT04_CAEBR</name>
<keyword evidence="8" id="KW-0226">DNA condensation</keyword>
<feature type="domain" description="SMC hinge" evidence="14">
    <location>
        <begin position="613"/>
        <end position="715"/>
    </location>
</feature>
<dbReference type="GO" id="GO:0051301">
    <property type="term" value="P:cell division"/>
    <property type="evidence" value="ECO:0007669"/>
    <property type="project" value="UniProtKB-KW"/>
</dbReference>
<evidence type="ECO:0000256" key="11">
    <source>
        <dbReference type="SAM" id="Coils"/>
    </source>
</evidence>
<evidence type="ECO:0000313" key="15">
    <source>
        <dbReference type="EMBL" id="CAP23615.1"/>
    </source>
</evidence>
<dbReference type="GeneID" id="8572724"/>
<keyword evidence="6" id="KW-0067">ATP-binding</keyword>
<reference evidence="15 16" key="2">
    <citation type="journal article" date="2011" name="PLoS Genet.">
        <title>Caenorhabditis briggsae recombinant inbred line genotypes reveal inter-strain incompatibility and the evolution of recombination.</title>
        <authorList>
            <person name="Ross J.A."/>
            <person name="Koboldt D.C."/>
            <person name="Staisch J.E."/>
            <person name="Chamberlin H.M."/>
            <person name="Gupta B.P."/>
            <person name="Miller R.D."/>
            <person name="Baird S.E."/>
            <person name="Haag E.S."/>
        </authorList>
    </citation>
    <scope>NUCLEOTIDE SEQUENCE [LARGE SCALE GENOMIC DNA]</scope>
    <source>
        <strain evidence="15 16">AF16</strain>
    </source>
</reference>
<feature type="domain" description="RecF/RecN/SMC N-terminal" evidence="13">
    <location>
        <begin position="2"/>
        <end position="1238"/>
    </location>
</feature>
<dbReference type="InterPro" id="IPR036277">
    <property type="entry name" value="SMC_hinge_sf"/>
</dbReference>
<dbReference type="SUPFAM" id="SSF52540">
    <property type="entry name" value="P-loop containing nucleoside triphosphate hydrolases"/>
    <property type="match status" value="1"/>
</dbReference>
<evidence type="ECO:0000256" key="7">
    <source>
        <dbReference type="ARBA" id="ARBA00023054"/>
    </source>
</evidence>
<evidence type="ECO:0000313" key="16">
    <source>
        <dbReference type="Proteomes" id="UP000008549"/>
    </source>
</evidence>
<dbReference type="PIRSF" id="PIRSF005719">
    <property type="entry name" value="SMC"/>
    <property type="match status" value="1"/>
</dbReference>
<feature type="coiled-coil region" evidence="11">
    <location>
        <begin position="788"/>
        <end position="862"/>
    </location>
</feature>
<evidence type="ECO:0000259" key="14">
    <source>
        <dbReference type="Pfam" id="PF06470"/>
    </source>
</evidence>
<dbReference type="Pfam" id="PF02463">
    <property type="entry name" value="SMC_N"/>
    <property type="match status" value="1"/>
</dbReference>
<evidence type="ECO:0000256" key="4">
    <source>
        <dbReference type="ARBA" id="ARBA00022741"/>
    </source>
</evidence>
<dbReference type="Pfam" id="PF06470">
    <property type="entry name" value="SMC_hinge"/>
    <property type="match status" value="1"/>
</dbReference>
<protein>
    <submittedName>
        <fullName evidence="15">Protein CBR-MIX-1</fullName>
    </submittedName>
</protein>
<sequence>MHIKSIQLDGFKSYQKHTEIAPFSPQFNAITGYNGSGKSNVLDSICFLLGISKLDNIRAKSMNELISHGGSKAVVQIRFDNRDKKQSPFGMDHLDELVVQRHITALPTGKSCYTGYTLNGHSATTQRMIDFFRGVGLNVNNPHFLIMQGRITTVLNMKPEEILGMVEEAAGTKMYDQKRKEAEKTLFLKEAKLKEIDRIFEGSIDPRMEKFREDRKNMVEVTRLAKLKENSQRKLGAFEYHQSVELSKRDMEHMELVSNEAQELNQRIEQVVAEIGKKGDEQQNLIALRDNPAMETDLSLENKTKQEISLKLEQEKRGVEEGIVRLKSEIERTIRRIENDEKVLGSKQVELENIKNDKGEDIDSHEENKALITKLRGELEGMSRGTVTNDKGEHVSLETYIQETRAQAADLDTKVKTANNRRDRIQANLNRAMDKLASLASKSGTDQTALAELTKAVEKITQQVQSLGYNADEDVQRREREQEITDRIHQLKRVNDNILNNVCGGRYAMNFVDPPVPWFNYERDVEGLVLHLIRLKPQYKDYAMAVDVALSGAYESERRRSSLSFSPPIASSRAIIYRPMIASGRVFVVVVAVAVFEALMERKAPADNHQPTGCGAQYTNVVVRNQDVARVLIESQCLPGRRTLIPISENHRNNRYTIINDQSLQRAQRVAEKYHENVVRLLDMIEYPECVGNTFKAMCGQIIVVDSLDCAREVAYTDGVKSRTLTKRGDDVRPTGVMSGGVSEHSKTPIINAVSGIHKQLDEIKALRVELTDIRKYISATESKHTKYKELNSKLQESERRLAVYQSNMKTSQAGMVQQDIDNLKNEIEPVDAEIADASLKLAALQKKITDLESKKHNDTQLREKRKAEICKQLKEIEARTAANNDNAAKARRAVLQIQAAVDELRNTINNEKTQCEKKQEELRELEESLPAAEAAYEAASKEHKEVSAKLHALKTEQRTIVDRLAKVAKDITMMRKEEAKLKSKIEDKEKEVVRLKESELAHKKFAASLLKKCEWLVDEQAHFNKKGGIYDFDGYTANKGNTEVKEYTEKIEKLERSLCMKNVSNLDTCEAKVMDIKNKRAKLTEDFNILKKTIAVLDRKKTDEIHRAHESVNADFGKIFHCLLPDASAELVPPEGKTVCDGLEVKVAFNGVVKDSLHELSGGQRSLVALSLILAMLKFKPAPLYILDEVDAALDLSHTANIGKMIKAHFRDSQFIIVSLKQGMFSNADALFQTHFADGHSSCTLMSGAELKKLQTDKKLAAQATEVAEAEKEATKKPSKKSAKKAVQNTDDEME</sequence>
<proteinExistence type="inferred from homology"/>
<dbReference type="GO" id="GO:0005634">
    <property type="term" value="C:nucleus"/>
    <property type="evidence" value="ECO:0007669"/>
    <property type="project" value="UniProtKB-SubCell"/>
</dbReference>
<evidence type="ECO:0000256" key="8">
    <source>
        <dbReference type="ARBA" id="ARBA00023067"/>
    </source>
</evidence>
<dbReference type="SUPFAM" id="SSF75553">
    <property type="entry name" value="Smc hinge domain"/>
    <property type="match status" value="1"/>
</dbReference>
<keyword evidence="7 11" id="KW-0175">Coiled coil</keyword>
<dbReference type="Gene3D" id="3.40.50.300">
    <property type="entry name" value="P-loop containing nucleotide triphosphate hydrolases"/>
    <property type="match status" value="2"/>
</dbReference>
<dbReference type="KEGG" id="cbr:CBG_03006"/>
<feature type="coiled-coil region" evidence="11">
    <location>
        <begin position="888"/>
        <end position="999"/>
    </location>
</feature>
<dbReference type="GO" id="GO:0003682">
    <property type="term" value="F:chromatin binding"/>
    <property type="evidence" value="ECO:0000318"/>
    <property type="project" value="GO_Central"/>
</dbReference>
<feature type="coiled-coil region" evidence="11">
    <location>
        <begin position="1038"/>
        <end position="1087"/>
    </location>
</feature>
<evidence type="ECO:0000259" key="13">
    <source>
        <dbReference type="Pfam" id="PF02463"/>
    </source>
</evidence>
<feature type="coiled-coil region" evidence="11">
    <location>
        <begin position="401"/>
        <end position="442"/>
    </location>
</feature>
<dbReference type="EMBL" id="HE601438">
    <property type="protein sequence ID" value="CAP23615.1"/>
    <property type="molecule type" value="Genomic_DNA"/>
</dbReference>
<dbReference type="FunCoup" id="A8WT04">
    <property type="interactions" value="2795"/>
</dbReference>
<keyword evidence="3" id="KW-0132">Cell division</keyword>
<dbReference type="eggNOG" id="KOG0933">
    <property type="taxonomic scope" value="Eukaryota"/>
</dbReference>
<dbReference type="GO" id="GO:0005524">
    <property type="term" value="F:ATP binding"/>
    <property type="evidence" value="ECO:0007669"/>
    <property type="project" value="UniProtKB-KW"/>
</dbReference>
<dbReference type="Proteomes" id="UP000008549">
    <property type="component" value="Unassembled WGS sequence"/>
</dbReference>
<dbReference type="WormBase" id="CBG03006">
    <property type="protein sequence ID" value="CBP45508"/>
    <property type="gene ID" value="WBGene00025953"/>
    <property type="gene designation" value="Cbr-mix-1"/>
</dbReference>
<evidence type="ECO:0000256" key="6">
    <source>
        <dbReference type="ARBA" id="ARBA00022840"/>
    </source>
</evidence>
<dbReference type="CDD" id="cd03273">
    <property type="entry name" value="ABC_SMC2_euk"/>
    <property type="match status" value="1"/>
</dbReference>
<dbReference type="InterPro" id="IPR003395">
    <property type="entry name" value="RecF/RecN/SMC_N"/>
</dbReference>
<feature type="region of interest" description="Disordered" evidence="12">
    <location>
        <begin position="1270"/>
        <end position="1296"/>
    </location>
</feature>
<dbReference type="GO" id="GO:0000785">
    <property type="term" value="C:chromatin"/>
    <property type="evidence" value="ECO:0000318"/>
    <property type="project" value="GO_Central"/>
</dbReference>
<dbReference type="GO" id="GO:0016887">
    <property type="term" value="F:ATP hydrolysis activity"/>
    <property type="evidence" value="ECO:0007669"/>
    <property type="project" value="InterPro"/>
</dbReference>
<reference evidence="15 16" key="1">
    <citation type="journal article" date="2003" name="PLoS Biol.">
        <title>The genome sequence of Caenorhabditis briggsae: a platform for comparative genomics.</title>
        <authorList>
            <person name="Stein L.D."/>
            <person name="Bao Z."/>
            <person name="Blasiar D."/>
            <person name="Blumenthal T."/>
            <person name="Brent M.R."/>
            <person name="Chen N."/>
            <person name="Chinwalla A."/>
            <person name="Clarke L."/>
            <person name="Clee C."/>
            <person name="Coghlan A."/>
            <person name="Coulson A."/>
            <person name="D'Eustachio P."/>
            <person name="Fitch D.H."/>
            <person name="Fulton L.A."/>
            <person name="Fulton R.E."/>
            <person name="Griffiths-Jones S."/>
            <person name="Harris T.W."/>
            <person name="Hillier L.W."/>
            <person name="Kamath R."/>
            <person name="Kuwabara P.E."/>
            <person name="Mardis E.R."/>
            <person name="Marra M.A."/>
            <person name="Miner T.L."/>
            <person name="Minx P."/>
            <person name="Mullikin J.C."/>
            <person name="Plumb R.W."/>
            <person name="Rogers J."/>
            <person name="Schein J.E."/>
            <person name="Sohrmann M."/>
            <person name="Spieth J."/>
            <person name="Stajich J.E."/>
            <person name="Wei C."/>
            <person name="Willey D."/>
            <person name="Wilson R.K."/>
            <person name="Durbin R."/>
            <person name="Waterston R.H."/>
        </authorList>
    </citation>
    <scope>NUCLEOTIDE SEQUENCE [LARGE SCALE GENOMIC DNA]</scope>
    <source>
        <strain evidence="15 16">AF16</strain>
    </source>
</reference>
<dbReference type="STRING" id="6238.A8WT04"/>
<dbReference type="InterPro" id="IPR027120">
    <property type="entry name" value="Smc2_ABC"/>
</dbReference>
<accession>A8WT04</accession>
<dbReference type="HOGENOM" id="CLU_001042_9_0_1"/>
<dbReference type="RefSeq" id="XP_002631210.1">
    <property type="nucleotide sequence ID" value="XM_002631164.1"/>
</dbReference>
<evidence type="ECO:0000256" key="1">
    <source>
        <dbReference type="ARBA" id="ARBA00004123"/>
    </source>
</evidence>
<keyword evidence="4" id="KW-0547">Nucleotide-binding</keyword>
<dbReference type="PANTHER" id="PTHR43977">
    <property type="entry name" value="STRUCTURAL MAINTENANCE OF CHROMOSOMES PROTEIN 3"/>
    <property type="match status" value="1"/>
</dbReference>
<dbReference type="InterPro" id="IPR027417">
    <property type="entry name" value="P-loop_NTPase"/>
</dbReference>
<dbReference type="GO" id="GO:0007076">
    <property type="term" value="P:mitotic chromosome condensation"/>
    <property type="evidence" value="ECO:0000318"/>
    <property type="project" value="GO_Central"/>
</dbReference>
<dbReference type="GO" id="GO:0000793">
    <property type="term" value="C:condensed chromosome"/>
    <property type="evidence" value="ECO:0000318"/>
    <property type="project" value="GO_Central"/>
</dbReference>
<dbReference type="InterPro" id="IPR024704">
    <property type="entry name" value="SMC"/>
</dbReference>
<keyword evidence="9" id="KW-0539">Nucleus</keyword>
<evidence type="ECO:0000313" key="17">
    <source>
        <dbReference type="WormBase" id="CBG03006"/>
    </source>
</evidence>
<evidence type="ECO:0000256" key="3">
    <source>
        <dbReference type="ARBA" id="ARBA00022618"/>
    </source>
</evidence>
<keyword evidence="5" id="KW-0498">Mitosis</keyword>
<evidence type="ECO:0000256" key="12">
    <source>
        <dbReference type="SAM" id="MobiDB-lite"/>
    </source>
</evidence>
<comment type="subcellular location">
    <subcellularLocation>
        <location evidence="1">Nucleus</location>
    </subcellularLocation>
</comment>